<accession>A0A6A7Y110</accession>
<dbReference type="Gene3D" id="1.10.10.10">
    <property type="entry name" value="Winged helix-like DNA-binding domain superfamily/Winged helix DNA-binding domain"/>
    <property type="match status" value="1"/>
</dbReference>
<dbReference type="GO" id="GO:0003700">
    <property type="term" value="F:DNA-binding transcription factor activity"/>
    <property type="evidence" value="ECO:0007669"/>
    <property type="project" value="InterPro"/>
</dbReference>
<dbReference type="InterPro" id="IPR037171">
    <property type="entry name" value="NagB/RpiA_transferase-like"/>
</dbReference>
<sequence>MLERERHRLILKLVEERSVVSVGDLVDLLDASEATIRRDIIALADRGELKRVRGGAEALRPRHTPHLVGVPFVVNLETAIAEKRAIARAAARLVEPDDSVIINGGTTTLRLVEFLAGLDLDILTNSFPIAADLLVKARSRITLPGGTVYPEQNIILSPFEEADAIDHFAGRIMFTGCYGVGRLGWMETDPLVIQSERRLLKRAERLVVMADARKLRARSAMVVTPLERVDVLVTDSSAREEDLAIVREAGIEVVIAEVLPEDRALETAA</sequence>
<evidence type="ECO:0000313" key="6">
    <source>
        <dbReference type="Proteomes" id="UP000332515"/>
    </source>
</evidence>
<dbReference type="EMBL" id="VWNA01000001">
    <property type="protein sequence ID" value="MQT12593.1"/>
    <property type="molecule type" value="Genomic_DNA"/>
</dbReference>
<dbReference type="SUPFAM" id="SSF100950">
    <property type="entry name" value="NagB/RpiA/CoA transferase-like"/>
    <property type="match status" value="1"/>
</dbReference>
<feature type="domain" description="HTH deoR-type" evidence="4">
    <location>
        <begin position="3"/>
        <end position="58"/>
    </location>
</feature>
<dbReference type="Gene3D" id="3.40.50.1360">
    <property type="match status" value="1"/>
</dbReference>
<keyword evidence="2" id="KW-0238">DNA-binding</keyword>
<dbReference type="InterPro" id="IPR050313">
    <property type="entry name" value="Carb_Metab_HTH_regulators"/>
</dbReference>
<dbReference type="InterPro" id="IPR018356">
    <property type="entry name" value="Tscrpt_reg_HTH_DeoR_CS"/>
</dbReference>
<comment type="caution">
    <text evidence="5">The sequence shown here is derived from an EMBL/GenBank/DDBJ whole genome shotgun (WGS) entry which is preliminary data.</text>
</comment>
<dbReference type="PANTHER" id="PTHR30363:SF55">
    <property type="entry name" value="HTH-TYPE TRANSCRIPTIONAL REGULATOR ULAR"/>
    <property type="match status" value="1"/>
</dbReference>
<evidence type="ECO:0000256" key="2">
    <source>
        <dbReference type="ARBA" id="ARBA00023125"/>
    </source>
</evidence>
<protein>
    <submittedName>
        <fullName evidence="5">DeoR/GlpR transcriptional regulator</fullName>
    </submittedName>
</protein>
<dbReference type="PROSITE" id="PS51000">
    <property type="entry name" value="HTH_DEOR_2"/>
    <property type="match status" value="1"/>
</dbReference>
<reference evidence="5 6" key="1">
    <citation type="submission" date="2019-09" db="EMBL/GenBank/DDBJ databases">
        <title>Segnochrobactrum spirostomi gen. nov., sp. nov., isolated from the ciliate Spirostomum cf. yagiui and description of a novel family, Segnochrobactraceae fam. nov. within the order Rhizobiales of the class Alphaproteobacteria.</title>
        <authorList>
            <person name="Akter S."/>
            <person name="Shazib S.U.A."/>
            <person name="Shin M.K."/>
        </authorList>
    </citation>
    <scope>NUCLEOTIDE SEQUENCE [LARGE SCALE GENOMIC DNA]</scope>
    <source>
        <strain evidence="5 6">Sp-1</strain>
    </source>
</reference>
<evidence type="ECO:0000256" key="1">
    <source>
        <dbReference type="ARBA" id="ARBA00023015"/>
    </source>
</evidence>
<evidence type="ECO:0000259" key="4">
    <source>
        <dbReference type="PROSITE" id="PS51000"/>
    </source>
</evidence>
<proteinExistence type="predicted"/>
<dbReference type="GO" id="GO:0003677">
    <property type="term" value="F:DNA binding"/>
    <property type="evidence" value="ECO:0007669"/>
    <property type="project" value="UniProtKB-KW"/>
</dbReference>
<dbReference type="InterPro" id="IPR001034">
    <property type="entry name" value="DeoR_HTH"/>
</dbReference>
<dbReference type="SMART" id="SM01134">
    <property type="entry name" value="DeoRC"/>
    <property type="match status" value="1"/>
</dbReference>
<keyword evidence="3" id="KW-0804">Transcription</keyword>
<dbReference type="SUPFAM" id="SSF46785">
    <property type="entry name" value="Winged helix' DNA-binding domain"/>
    <property type="match status" value="1"/>
</dbReference>
<dbReference type="Pfam" id="PF08220">
    <property type="entry name" value="HTH_DeoR"/>
    <property type="match status" value="1"/>
</dbReference>
<evidence type="ECO:0000313" key="5">
    <source>
        <dbReference type="EMBL" id="MQT12593.1"/>
    </source>
</evidence>
<dbReference type="PRINTS" id="PR00037">
    <property type="entry name" value="HTHLACR"/>
</dbReference>
<dbReference type="Pfam" id="PF00455">
    <property type="entry name" value="DeoRC"/>
    <property type="match status" value="1"/>
</dbReference>
<dbReference type="InterPro" id="IPR014036">
    <property type="entry name" value="DeoR-like_C"/>
</dbReference>
<dbReference type="SMART" id="SM00420">
    <property type="entry name" value="HTH_DEOR"/>
    <property type="match status" value="1"/>
</dbReference>
<dbReference type="AlphaFoldDB" id="A0A6A7Y110"/>
<dbReference type="PANTHER" id="PTHR30363">
    <property type="entry name" value="HTH-TYPE TRANSCRIPTIONAL REGULATOR SRLR-RELATED"/>
    <property type="match status" value="1"/>
</dbReference>
<dbReference type="RefSeq" id="WP_153479838.1">
    <property type="nucleotide sequence ID" value="NZ_VWNA01000001.1"/>
</dbReference>
<dbReference type="Proteomes" id="UP000332515">
    <property type="component" value="Unassembled WGS sequence"/>
</dbReference>
<keyword evidence="6" id="KW-1185">Reference proteome</keyword>
<dbReference type="InterPro" id="IPR036388">
    <property type="entry name" value="WH-like_DNA-bd_sf"/>
</dbReference>
<gene>
    <name evidence="5" type="ORF">F0357_07980</name>
</gene>
<dbReference type="PROSITE" id="PS00894">
    <property type="entry name" value="HTH_DEOR_1"/>
    <property type="match status" value="1"/>
</dbReference>
<name>A0A6A7Y110_9HYPH</name>
<evidence type="ECO:0000256" key="3">
    <source>
        <dbReference type="ARBA" id="ARBA00023163"/>
    </source>
</evidence>
<dbReference type="InterPro" id="IPR036390">
    <property type="entry name" value="WH_DNA-bd_sf"/>
</dbReference>
<organism evidence="5 6">
    <name type="scientific">Segnochrobactrum spirostomi</name>
    <dbReference type="NCBI Taxonomy" id="2608987"/>
    <lineage>
        <taxon>Bacteria</taxon>
        <taxon>Pseudomonadati</taxon>
        <taxon>Pseudomonadota</taxon>
        <taxon>Alphaproteobacteria</taxon>
        <taxon>Hyphomicrobiales</taxon>
        <taxon>Segnochrobactraceae</taxon>
        <taxon>Segnochrobactrum</taxon>
    </lineage>
</organism>
<keyword evidence="1" id="KW-0805">Transcription regulation</keyword>